<gene>
    <name evidence="5" type="primary">vapC</name>
    <name evidence="7" type="ORF">JF887_03935</name>
</gene>
<evidence type="ECO:0000256" key="1">
    <source>
        <dbReference type="ARBA" id="ARBA00022649"/>
    </source>
</evidence>
<reference evidence="7 8" key="1">
    <citation type="submission" date="2020-10" db="EMBL/GenBank/DDBJ databases">
        <title>Ca. Dormibacterota MAGs.</title>
        <authorList>
            <person name="Montgomery K."/>
        </authorList>
    </citation>
    <scope>NUCLEOTIDE SEQUENCE [LARGE SCALE GENOMIC DNA]</scope>
    <source>
        <strain evidence="7">Mitchell_Peninsula_5</strain>
    </source>
</reference>
<dbReference type="GO" id="GO:0004540">
    <property type="term" value="F:RNA nuclease activity"/>
    <property type="evidence" value="ECO:0007669"/>
    <property type="project" value="InterPro"/>
</dbReference>
<dbReference type="GO" id="GO:0090729">
    <property type="term" value="F:toxin activity"/>
    <property type="evidence" value="ECO:0007669"/>
    <property type="project" value="UniProtKB-KW"/>
</dbReference>
<dbReference type="EMBL" id="JAEKNN010000019">
    <property type="protein sequence ID" value="MBJ7608569.1"/>
    <property type="molecule type" value="Genomic_DNA"/>
</dbReference>
<keyword evidence="2 5" id="KW-0540">Nuclease</keyword>
<feature type="binding site" evidence="5">
    <location>
        <position position="7"/>
    </location>
    <ligand>
        <name>Mg(2+)</name>
        <dbReference type="ChEBI" id="CHEBI:18420"/>
    </ligand>
</feature>
<dbReference type="InterPro" id="IPR002716">
    <property type="entry name" value="PIN_dom"/>
</dbReference>
<keyword evidence="3 5" id="KW-0479">Metal-binding</keyword>
<dbReference type="GO" id="GO:0016787">
    <property type="term" value="F:hydrolase activity"/>
    <property type="evidence" value="ECO:0007669"/>
    <property type="project" value="UniProtKB-KW"/>
</dbReference>
<evidence type="ECO:0000256" key="5">
    <source>
        <dbReference type="HAMAP-Rule" id="MF_00265"/>
    </source>
</evidence>
<dbReference type="PANTHER" id="PTHR35901">
    <property type="entry name" value="RIBONUCLEASE VAPC3"/>
    <property type="match status" value="1"/>
</dbReference>
<comment type="cofactor">
    <cofactor evidence="5">
        <name>Mg(2+)</name>
        <dbReference type="ChEBI" id="CHEBI:18420"/>
    </cofactor>
</comment>
<evidence type="ECO:0000256" key="4">
    <source>
        <dbReference type="ARBA" id="ARBA00022801"/>
    </source>
</evidence>
<evidence type="ECO:0000259" key="6">
    <source>
        <dbReference type="Pfam" id="PF01850"/>
    </source>
</evidence>
<dbReference type="GO" id="GO:0000287">
    <property type="term" value="F:magnesium ion binding"/>
    <property type="evidence" value="ECO:0007669"/>
    <property type="project" value="UniProtKB-UniRule"/>
</dbReference>
<dbReference type="PANTHER" id="PTHR35901:SF1">
    <property type="entry name" value="EXONUCLEASE VAPC9"/>
    <property type="match status" value="1"/>
</dbReference>
<dbReference type="Pfam" id="PF01850">
    <property type="entry name" value="PIN"/>
    <property type="match status" value="1"/>
</dbReference>
<comment type="similarity">
    <text evidence="5">Belongs to the PINc/VapC protein family.</text>
</comment>
<evidence type="ECO:0000256" key="2">
    <source>
        <dbReference type="ARBA" id="ARBA00022722"/>
    </source>
</evidence>
<feature type="domain" description="PIN" evidence="6">
    <location>
        <begin position="5"/>
        <end position="118"/>
    </location>
</feature>
<protein>
    <recommendedName>
        <fullName evidence="5">Ribonuclease VapC</fullName>
        <shortName evidence="5">RNase VapC</shortName>
        <ecNumber evidence="5">3.1.-.-</ecNumber>
    </recommendedName>
    <alternativeName>
        <fullName evidence="5">Toxin VapC</fullName>
    </alternativeName>
</protein>
<evidence type="ECO:0000256" key="3">
    <source>
        <dbReference type="ARBA" id="ARBA00022723"/>
    </source>
</evidence>
<keyword evidence="5" id="KW-0460">Magnesium</keyword>
<dbReference type="AlphaFoldDB" id="A0A934KLA0"/>
<dbReference type="EC" id="3.1.-.-" evidence="5"/>
<feature type="binding site" evidence="5">
    <location>
        <position position="99"/>
    </location>
    <ligand>
        <name>Mg(2+)</name>
        <dbReference type="ChEBI" id="CHEBI:18420"/>
    </ligand>
</feature>
<dbReference type="InterPro" id="IPR022907">
    <property type="entry name" value="VapC_family"/>
</dbReference>
<dbReference type="Proteomes" id="UP000614410">
    <property type="component" value="Unassembled WGS sequence"/>
</dbReference>
<dbReference type="InterPro" id="IPR029060">
    <property type="entry name" value="PIN-like_dom_sf"/>
</dbReference>
<sequence length="140" mass="14869">MRLWVVDASVLLAREDPDDEHHVPSRQLLDGPDAVATVDLAFYEVINVAVRSWRDPAAARRLRERVVAVADDGGLVRADSSLLSTAATVATEHGISVYDAAYVAAARTSGGQLVSCDVRDLVSRGLACLPRDTLSGQAGT</sequence>
<keyword evidence="1 5" id="KW-1277">Toxin-antitoxin system</keyword>
<comment type="caution">
    <text evidence="7">The sequence shown here is derived from an EMBL/GenBank/DDBJ whole genome shotgun (WGS) entry which is preliminary data.</text>
</comment>
<name>A0A934KLA0_9BACT</name>
<proteinExistence type="inferred from homology"/>
<accession>A0A934KLA0</accession>
<evidence type="ECO:0000313" key="8">
    <source>
        <dbReference type="Proteomes" id="UP000614410"/>
    </source>
</evidence>
<dbReference type="HAMAP" id="MF_00265">
    <property type="entry name" value="VapC_Nob1"/>
    <property type="match status" value="1"/>
</dbReference>
<keyword evidence="4 5" id="KW-0378">Hydrolase</keyword>
<dbReference type="InterPro" id="IPR051619">
    <property type="entry name" value="TypeII_TA_RNase_PINc/VapC"/>
</dbReference>
<organism evidence="7 8">
    <name type="scientific">Candidatus Amunia macphersoniae</name>
    <dbReference type="NCBI Taxonomy" id="3127014"/>
    <lineage>
        <taxon>Bacteria</taxon>
        <taxon>Bacillati</taxon>
        <taxon>Candidatus Dormiibacterota</taxon>
        <taxon>Candidatus Dormibacteria</taxon>
        <taxon>Candidatus Aeolococcales</taxon>
        <taxon>Candidatus Aeolococcaceae</taxon>
        <taxon>Candidatus Amunia</taxon>
    </lineage>
</organism>
<keyword evidence="5" id="KW-0800">Toxin</keyword>
<dbReference type="SUPFAM" id="SSF88723">
    <property type="entry name" value="PIN domain-like"/>
    <property type="match status" value="1"/>
</dbReference>
<comment type="function">
    <text evidence="5">Toxic component of a toxin-antitoxin (TA) system. An RNase.</text>
</comment>
<evidence type="ECO:0000313" key="7">
    <source>
        <dbReference type="EMBL" id="MBJ7608569.1"/>
    </source>
</evidence>
<dbReference type="Gene3D" id="3.40.50.1010">
    <property type="entry name" value="5'-nuclease"/>
    <property type="match status" value="1"/>
</dbReference>